<dbReference type="InterPro" id="IPR009057">
    <property type="entry name" value="Homeodomain-like_sf"/>
</dbReference>
<evidence type="ECO:0000313" key="2">
    <source>
        <dbReference type="Proteomes" id="UP000184226"/>
    </source>
</evidence>
<sequence>MKQSRFTDSQIMAILKQAEAGTPVPELCREHGMSSASFYKWRAKYGGMDTSMMTRMKELEYSARQSATIGRPFNAWGRRKKLISVFTCGLGHLPRLTVRPSDAAIFKIHPCPFQQPNLEHSGSKRKQQANAQCQQPMLQAFRVGSIQILVDAPQLFISDESRCAFLGIHRDMTARIRSVGTITPYLYHVQHFA</sequence>
<dbReference type="PANTHER" id="PTHR33609:SF1">
    <property type="entry name" value="TRANSPOSASE"/>
    <property type="match status" value="1"/>
</dbReference>
<dbReference type="GO" id="GO:0006313">
    <property type="term" value="P:DNA transposition"/>
    <property type="evidence" value="ECO:0007669"/>
    <property type="project" value="InterPro"/>
</dbReference>
<name>A0A1M5Q2R7_9BURK</name>
<evidence type="ECO:0000313" key="1">
    <source>
        <dbReference type="EMBL" id="SHH08328.1"/>
    </source>
</evidence>
<reference evidence="1 2" key="1">
    <citation type="submission" date="2016-11" db="EMBL/GenBank/DDBJ databases">
        <authorList>
            <person name="Jaros S."/>
            <person name="Januszkiewicz K."/>
            <person name="Wedrychowicz H."/>
        </authorList>
    </citation>
    <scope>NUCLEOTIDE SEQUENCE [LARGE SCALE GENOMIC DNA]</scope>
    <source>
        <strain evidence="1 2">CGMCC 1.10190</strain>
    </source>
</reference>
<dbReference type="AlphaFoldDB" id="A0A1M5Q2R7"/>
<dbReference type="Proteomes" id="UP000184226">
    <property type="component" value="Unassembled WGS sequence"/>
</dbReference>
<proteinExistence type="predicted"/>
<dbReference type="STRING" id="658167.SAMN04488135_102140"/>
<dbReference type="InterPro" id="IPR002514">
    <property type="entry name" value="Transposase_8"/>
</dbReference>
<accession>A0A1M5Q2R7</accession>
<protein>
    <submittedName>
        <fullName evidence="1">Transposase</fullName>
    </submittedName>
</protein>
<gene>
    <name evidence="1" type="ORF">SAMN04488135_102140</name>
</gene>
<dbReference type="EMBL" id="FQXE01000002">
    <property type="protein sequence ID" value="SHH08328.1"/>
    <property type="molecule type" value="Genomic_DNA"/>
</dbReference>
<dbReference type="GO" id="GO:0003677">
    <property type="term" value="F:DNA binding"/>
    <property type="evidence" value="ECO:0007669"/>
    <property type="project" value="InterPro"/>
</dbReference>
<dbReference type="Pfam" id="PF01527">
    <property type="entry name" value="HTH_Tnp_1"/>
    <property type="match status" value="1"/>
</dbReference>
<keyword evidence="2" id="KW-1185">Reference proteome</keyword>
<dbReference type="SUPFAM" id="SSF46689">
    <property type="entry name" value="Homeodomain-like"/>
    <property type="match status" value="1"/>
</dbReference>
<dbReference type="InterPro" id="IPR052546">
    <property type="entry name" value="Transposase_8_domain"/>
</dbReference>
<dbReference type="GO" id="GO:0004803">
    <property type="term" value="F:transposase activity"/>
    <property type="evidence" value="ECO:0007669"/>
    <property type="project" value="InterPro"/>
</dbReference>
<dbReference type="PANTHER" id="PTHR33609">
    <property type="entry name" value="LOW CALCIUM RESPONSE LOCUS PROTEIN S"/>
    <property type="match status" value="1"/>
</dbReference>
<organism evidence="1 2">
    <name type="scientific">Pollutimonas bauzanensis</name>
    <dbReference type="NCBI Taxonomy" id="658167"/>
    <lineage>
        <taxon>Bacteria</taxon>
        <taxon>Pseudomonadati</taxon>
        <taxon>Pseudomonadota</taxon>
        <taxon>Betaproteobacteria</taxon>
        <taxon>Burkholderiales</taxon>
        <taxon>Alcaligenaceae</taxon>
        <taxon>Pollutimonas</taxon>
    </lineage>
</organism>